<feature type="transmembrane region" description="Helical" evidence="6">
    <location>
        <begin position="415"/>
        <end position="436"/>
    </location>
</feature>
<evidence type="ECO:0000256" key="6">
    <source>
        <dbReference type="SAM" id="Phobius"/>
    </source>
</evidence>
<dbReference type="OrthoDB" id="43026at2157"/>
<feature type="transmembrane region" description="Helical" evidence="6">
    <location>
        <begin position="102"/>
        <end position="122"/>
    </location>
</feature>
<accession>A0A2U9ICH8</accession>
<dbReference type="InterPro" id="IPR002293">
    <property type="entry name" value="AA/rel_permease1"/>
</dbReference>
<dbReference type="PANTHER" id="PTHR42770:SF7">
    <property type="entry name" value="MEMBRANE PROTEIN"/>
    <property type="match status" value="1"/>
</dbReference>
<feature type="transmembrane region" description="Helical" evidence="6">
    <location>
        <begin position="490"/>
        <end position="512"/>
    </location>
</feature>
<evidence type="ECO:0000256" key="2">
    <source>
        <dbReference type="ARBA" id="ARBA00022475"/>
    </source>
</evidence>
<dbReference type="KEGG" id="abri:DFR85_02755"/>
<feature type="transmembrane region" description="Helical" evidence="6">
    <location>
        <begin position="56"/>
        <end position="81"/>
    </location>
</feature>
<feature type="transmembrane region" description="Helical" evidence="6">
    <location>
        <begin position="237"/>
        <end position="256"/>
    </location>
</feature>
<feature type="transmembrane region" description="Helical" evidence="6">
    <location>
        <begin position="457"/>
        <end position="478"/>
    </location>
</feature>
<gene>
    <name evidence="7" type="ORF">DFR85_02755</name>
</gene>
<comment type="subcellular location">
    <subcellularLocation>
        <location evidence="1">Cell membrane</location>
        <topology evidence="1">Multi-pass membrane protein</topology>
    </subcellularLocation>
</comment>
<evidence type="ECO:0000313" key="8">
    <source>
        <dbReference type="Proteomes" id="UP000248044"/>
    </source>
</evidence>
<protein>
    <recommendedName>
        <fullName evidence="9">APC family permease</fullName>
    </recommendedName>
</protein>
<keyword evidence="5 6" id="KW-0472">Membrane</keyword>
<reference evidence="7 8" key="1">
    <citation type="submission" date="2018-05" db="EMBL/GenBank/DDBJ databases">
        <title>Complete Genome Sequences of Extremely Thermoacidophilic, Metal-Mobilizing Type-Strain Members of the Archaeal Family Sulfolobaceae: Acidianus brierleyi DSM-1651T, Acidianus sulfidivorans DSM-18786T, Metallosphaera hakonensis DSM-7519T, and Metallosphaera prunae DSM-10039T.</title>
        <authorList>
            <person name="Counts J.A."/>
            <person name="Kelly R.M."/>
        </authorList>
    </citation>
    <scope>NUCLEOTIDE SEQUENCE [LARGE SCALE GENOMIC DNA]</scope>
    <source>
        <strain evidence="7 8">DSM 1651</strain>
    </source>
</reference>
<evidence type="ECO:0000256" key="1">
    <source>
        <dbReference type="ARBA" id="ARBA00004651"/>
    </source>
</evidence>
<feature type="transmembrane region" description="Helical" evidence="6">
    <location>
        <begin position="182"/>
        <end position="202"/>
    </location>
</feature>
<dbReference type="PIRSF" id="PIRSF006060">
    <property type="entry name" value="AA_transporter"/>
    <property type="match status" value="1"/>
</dbReference>
<feature type="transmembrane region" description="Helical" evidence="6">
    <location>
        <begin position="29"/>
        <end position="50"/>
    </location>
</feature>
<evidence type="ECO:0008006" key="9">
    <source>
        <dbReference type="Google" id="ProtNLM"/>
    </source>
</evidence>
<feature type="transmembrane region" description="Helical" evidence="6">
    <location>
        <begin position="277"/>
        <end position="299"/>
    </location>
</feature>
<organism evidence="7 8">
    <name type="scientific">Acidianus brierleyi</name>
    <dbReference type="NCBI Taxonomy" id="41673"/>
    <lineage>
        <taxon>Archaea</taxon>
        <taxon>Thermoproteota</taxon>
        <taxon>Thermoprotei</taxon>
        <taxon>Sulfolobales</taxon>
        <taxon>Sulfolobaceae</taxon>
        <taxon>Acidianus</taxon>
    </lineage>
</organism>
<keyword evidence="4 6" id="KW-1133">Transmembrane helix</keyword>
<evidence type="ECO:0000256" key="3">
    <source>
        <dbReference type="ARBA" id="ARBA00022692"/>
    </source>
</evidence>
<dbReference type="RefSeq" id="WP_110269578.1">
    <property type="nucleotide sequence ID" value="NZ_CP029289.2"/>
</dbReference>
<dbReference type="AlphaFoldDB" id="A0A2U9ICH8"/>
<proteinExistence type="predicted"/>
<feature type="transmembrane region" description="Helical" evidence="6">
    <location>
        <begin position="388"/>
        <end position="409"/>
    </location>
</feature>
<feature type="transmembrane region" description="Helical" evidence="6">
    <location>
        <begin position="326"/>
        <end position="349"/>
    </location>
</feature>
<dbReference type="GeneID" id="36831041"/>
<dbReference type="Pfam" id="PF13520">
    <property type="entry name" value="AA_permease_2"/>
    <property type="match status" value="1"/>
</dbReference>
<evidence type="ECO:0000256" key="4">
    <source>
        <dbReference type="ARBA" id="ARBA00022989"/>
    </source>
</evidence>
<name>A0A2U9ICH8_9CREN</name>
<keyword evidence="3 6" id="KW-0812">Transmembrane</keyword>
<dbReference type="GO" id="GO:0022857">
    <property type="term" value="F:transmembrane transporter activity"/>
    <property type="evidence" value="ECO:0007669"/>
    <property type="project" value="InterPro"/>
</dbReference>
<feature type="transmembrane region" description="Helical" evidence="6">
    <location>
        <begin position="152"/>
        <end position="170"/>
    </location>
</feature>
<dbReference type="InterPro" id="IPR050367">
    <property type="entry name" value="APC_superfamily"/>
</dbReference>
<evidence type="ECO:0000256" key="5">
    <source>
        <dbReference type="ARBA" id="ARBA00023136"/>
    </source>
</evidence>
<sequence>MSHEDKNKEKIFIRESSGLIKQFSSLDMLTLVLSFSIGSGILFFTVGITYEYPGSFPLLSLLIDAIPLFAAASVIYFLGLVMPKIGGQYVWISRILSPGLGYFINIFTWLGYCIIIGVVAYIGASFLSDSLTIAGLVTHSPSIVNIGKYFDSPIHIVIVAIIITILFTLLDSFSIRLSKLSIFVAFYIPLALLLILDFAMLFENPSSAPALWNKVFGPSSYQNIILLSNQKGWSSSLISFSLASTLLAVIPLTSSWSGFSHFGGWLAGDAKSPRKSLFFATIGAGLVALFLMALTIYSYQHLFGSAFISRLGYVSSSLSITPSIPLLGAVALSNFSILAIAVGFIMFLFPIKDILPSVVAQSRQIFAASFDRLLPEKLTHISKSGIPIVSYAVTATVIAISIIMVSPLFPLGLYVATDLFSIALGFLQIFTAISAIEFPITKHELYVNAPSPVNKEILGIPLISVLGTISLIGWIFLLSDSFYGVISSKVGFEVMFIIALIMGAIFLLYSYFNSKLSKEGIDVELIGKEIPPD</sequence>
<evidence type="ECO:0000313" key="7">
    <source>
        <dbReference type="EMBL" id="AWR93694.1"/>
    </source>
</evidence>
<dbReference type="EMBL" id="CP029289">
    <property type="protein sequence ID" value="AWR93694.1"/>
    <property type="molecule type" value="Genomic_DNA"/>
</dbReference>
<dbReference type="GO" id="GO:0005886">
    <property type="term" value="C:plasma membrane"/>
    <property type="evidence" value="ECO:0007669"/>
    <property type="project" value="UniProtKB-SubCell"/>
</dbReference>
<dbReference type="Proteomes" id="UP000248044">
    <property type="component" value="Chromosome"/>
</dbReference>
<keyword evidence="8" id="KW-1185">Reference proteome</keyword>
<dbReference type="PANTHER" id="PTHR42770">
    <property type="entry name" value="AMINO ACID TRANSPORTER-RELATED"/>
    <property type="match status" value="1"/>
</dbReference>
<dbReference type="Gene3D" id="1.20.1740.10">
    <property type="entry name" value="Amino acid/polyamine transporter I"/>
    <property type="match status" value="1"/>
</dbReference>
<keyword evidence="2" id="KW-1003">Cell membrane</keyword>